<dbReference type="EC" id="2.3.2.26" evidence="3"/>
<dbReference type="InterPro" id="IPR000569">
    <property type="entry name" value="HECT_dom"/>
</dbReference>
<sequence>MPGFNSMLSSGLLGSMDASSLDAGFMTDADESLASRVRRLVGLVRSFSADTTARLVSLQELTEILSVASEEMFSDSTASRTTINTSELVAALISVFHTPSATDGSAELATGLSLSDFAIVIDDGDDGDDDGDGSTPAGFFSAQTDITLLPDMMLLSCRCLSNLFEANPSSVVYIVRHAGVEALVAKLTEIEYIDLAETILAVLAHVAAAYPLAVIRSNGLVASLQYIDFFGVHVQRVAMSIAANACRALGALHSSGLRDAAHSSMNAVSMVLAVSDTITRLLSSSDAKLLSQAVKCVSRMIEWSARVSTQTLEQVATPDLMQAVVSLLRQHASSNNATHSTTTPTAPESSVLGDVLNSVTCMGRGSPRCAIDLTGRLQLLDVVRVMLMHDHGCSAVSSVSSVSDLEVNSAADPLLAETTKGTYSTQQLLELLRVPESLLPLLPEQAPWSLCSAPSSKSTLLDLFNKPPLYDTIKAPVNPSTADTNTDTTSAQLNPIVVAQFTQHLLQIYIQLFSSTVCPIHSMTIMACVAKSIWFAADASTLSLLWSGHGRHAFFNLIFRSLSGFAGKFSDKADVDSYCSSAGNGTPDGDSYSAVCDAVTAVQLIFVMRSRLSQWGAINDLRELDSWLVRHGILGLLCNVSANAKKMMHCLADRDALGSQSGTSIHLNSESTDVGLMIDPAFDAFKKTMCDILVDAADGNDQNYRADQIADWLCDRLNSMTSRIEASTIFVSTTQISANLAGIKSEVPSKTSSTLASGKLSFPRKSIVQSQSEAHIHFGAVNDTASHTEFADALDALYVAVMDNRQRYTAPTCISKSVCRSLSPVFTSINGSLYGLEDACAWLSLSTQSIYTAVSESRQSLGDNGGNTKSMLDDLSSWSQQLCSTSNRVTTHDYVRILGLIAHTLSLHNDSSQLASPSLYEIQQSGLVAALSRFLDTDDSSHTQRLPVPSSLRRQCFMHVFMDGAKPVTMSSVEHLSNDPNDAFVSGAFSALVVLLQSCVSCSERLEIATAVPGKSPSSGPHSVGQPSWRSRSDAATADLNMGAIVDTVKQIRLQIIVDNADRDVLADIHNIVVSIHAVVSVKSLAQFLLSRLGGDLDLLTNAATGSRHSISNSLPATSCSTRVAGTGSTASTNDMESDVVLSRGIIVSAKSTASSDTISSSQSSTDNALAAQFPVSLMLAPSLSNSTQPTSSQPVVSIPARNLTTTMSALPTRSPHSSQASPKPSLHFSIAGSSVNAHGTVFGAIYPQTQRKERPISLNDMWTCIHVVYVRIVHGNDSEPSDVDHGVEALADIESGGSDDTTGSPLWEFVSLLATLHEINTHAGLCADGSDMLLLPEPSSNETKSDKLVLDNGDSSYSIPRQSTPLQTLPSTLFINPRVTAKLSYQMETSPLVAVSNVMPIWCRRVATEYRFLIPLEVRTTYMCMTTFGVSRSLAKWLQIYDSAQRGHDHQVGGNLSDTGDDEGDDILDEVTPVLPTLQTATHMHSGHANSLTNVGGLHPRPAVVATSVSSSSLLTATDIASFGTLPSLPRQSHSDSHILPSARLRVQGDTVGEHYYGERLRSRALPRSTLTLLCRMQRQRVCISRNRIVESMLRLVHVMSTSAPHRAGTSNRNDKKSMAMVSATSVLEIEFNGEVGTGLGPTLEFYALASRELRHSRGVRWPFTDTSATSSTAGSDTVAETLPSRITPGSHSWIRLWRNESVLETVATHHQTETSATYLCPHLGVYPYPMQASCLDSESGRRALHLFRCLGVFIAKALLDSRVLDLHLSSLFLDQVLSGGGSGLERGSGSKGVDLSLVKRVDPQLVSSLTAIADYACAHPLSDLSELAIDMTLPGYPDIPVFASTHPDGILTRDTLDGYVRGVVDLTVGRGVSHQIQAFRHGMRSVMPGFIGCQCVDGDELSEMLGALDTLCWESTVLAECVKADHGYHTDSRIISDLRRMMTQFDHDGRRMFLRFVTGTPRLPIGGFRALRPPLTVVRQMGGERADRYLPSVMTCANYLKVPEYSSFDVLVRQFGVAMREGQSSFHLS</sequence>
<comment type="similarity">
    <text evidence="2">Belongs to the UPL family. K-HECT subfamily.</text>
</comment>
<protein>
    <recommendedName>
        <fullName evidence="3">HECT-type E3 ubiquitin transferase</fullName>
        <ecNumber evidence="3">2.3.2.26</ecNumber>
    </recommendedName>
</protein>
<feature type="compositionally biased region" description="Polar residues" evidence="7">
    <location>
        <begin position="1016"/>
        <end position="1030"/>
    </location>
</feature>
<evidence type="ECO:0000259" key="8">
    <source>
        <dbReference type="PROSITE" id="PS50237"/>
    </source>
</evidence>
<evidence type="ECO:0000256" key="2">
    <source>
        <dbReference type="ARBA" id="ARBA00006331"/>
    </source>
</evidence>
<comment type="catalytic activity">
    <reaction evidence="1">
        <text>S-ubiquitinyl-[E2 ubiquitin-conjugating enzyme]-L-cysteine + [acceptor protein]-L-lysine = [E2 ubiquitin-conjugating enzyme]-L-cysteine + N(6)-ubiquitinyl-[acceptor protein]-L-lysine.</text>
        <dbReference type="EC" id="2.3.2.26"/>
    </reaction>
</comment>
<proteinExistence type="inferred from homology"/>
<feature type="active site" description="Glycyl thioester intermediate" evidence="6">
    <location>
        <position position="1998"/>
    </location>
</feature>
<dbReference type="Gene3D" id="3.30.2410.10">
    <property type="entry name" value="Hect, E3 ligase catalytic domain"/>
    <property type="match status" value="1"/>
</dbReference>
<dbReference type="EMBL" id="JAFCIX010000551">
    <property type="protein sequence ID" value="KAH6587788.1"/>
    <property type="molecule type" value="Genomic_DNA"/>
</dbReference>
<dbReference type="InterPro" id="IPR011989">
    <property type="entry name" value="ARM-like"/>
</dbReference>
<dbReference type="PANTHER" id="PTHR45670:SF1">
    <property type="entry name" value="E3 UBIQUITIN-PROTEIN LIGASE HECTD1"/>
    <property type="match status" value="1"/>
</dbReference>
<dbReference type="PROSITE" id="PS50237">
    <property type="entry name" value="HECT"/>
    <property type="match status" value="1"/>
</dbReference>
<feature type="region of interest" description="Disordered" evidence="7">
    <location>
        <begin position="1012"/>
        <end position="1032"/>
    </location>
</feature>
<dbReference type="InterPro" id="IPR045322">
    <property type="entry name" value="HECTD1/TRIP12-like"/>
</dbReference>
<evidence type="ECO:0000256" key="4">
    <source>
        <dbReference type="ARBA" id="ARBA00022679"/>
    </source>
</evidence>
<evidence type="ECO:0000313" key="10">
    <source>
        <dbReference type="Proteomes" id="UP001648503"/>
    </source>
</evidence>
<accession>A0ABQ8EWM4</accession>
<dbReference type="InterPro" id="IPR016024">
    <property type="entry name" value="ARM-type_fold"/>
</dbReference>
<dbReference type="Proteomes" id="UP001648503">
    <property type="component" value="Unassembled WGS sequence"/>
</dbReference>
<dbReference type="SUPFAM" id="SSF56204">
    <property type="entry name" value="Hect, E3 ligase catalytic domain"/>
    <property type="match status" value="1"/>
</dbReference>
<dbReference type="InterPro" id="IPR035983">
    <property type="entry name" value="Hect_E3_ubiquitin_ligase"/>
</dbReference>
<evidence type="ECO:0000256" key="6">
    <source>
        <dbReference type="PROSITE-ProRule" id="PRU00104"/>
    </source>
</evidence>
<dbReference type="PANTHER" id="PTHR45670">
    <property type="entry name" value="E3 UBIQUITIN-PROTEIN LIGASE TRIP12"/>
    <property type="match status" value="1"/>
</dbReference>
<dbReference type="SUPFAM" id="SSF48371">
    <property type="entry name" value="ARM repeat"/>
    <property type="match status" value="1"/>
</dbReference>
<feature type="region of interest" description="Disordered" evidence="7">
    <location>
        <begin position="1111"/>
        <end position="1135"/>
    </location>
</feature>
<organism evidence="9 10">
    <name type="scientific">Batrachochytrium salamandrivorans</name>
    <dbReference type="NCBI Taxonomy" id="1357716"/>
    <lineage>
        <taxon>Eukaryota</taxon>
        <taxon>Fungi</taxon>
        <taxon>Fungi incertae sedis</taxon>
        <taxon>Chytridiomycota</taxon>
        <taxon>Chytridiomycota incertae sedis</taxon>
        <taxon>Chytridiomycetes</taxon>
        <taxon>Rhizophydiales</taxon>
        <taxon>Rhizophydiales incertae sedis</taxon>
        <taxon>Batrachochytrium</taxon>
    </lineage>
</organism>
<dbReference type="Gene3D" id="3.90.1750.10">
    <property type="entry name" value="Hect, E3 ligase catalytic domains"/>
    <property type="match status" value="1"/>
</dbReference>
<keyword evidence="5 6" id="KW-0833">Ubl conjugation pathway</keyword>
<evidence type="ECO:0000313" key="9">
    <source>
        <dbReference type="EMBL" id="KAH6587788.1"/>
    </source>
</evidence>
<keyword evidence="10" id="KW-1185">Reference proteome</keyword>
<evidence type="ECO:0000256" key="5">
    <source>
        <dbReference type="ARBA" id="ARBA00022786"/>
    </source>
</evidence>
<evidence type="ECO:0000256" key="3">
    <source>
        <dbReference type="ARBA" id="ARBA00012485"/>
    </source>
</evidence>
<evidence type="ECO:0000256" key="7">
    <source>
        <dbReference type="SAM" id="MobiDB-lite"/>
    </source>
</evidence>
<keyword evidence="4" id="KW-0808">Transferase</keyword>
<dbReference type="Pfam" id="PF00632">
    <property type="entry name" value="HECT"/>
    <property type="match status" value="1"/>
</dbReference>
<feature type="domain" description="HECT" evidence="8">
    <location>
        <begin position="1746"/>
        <end position="2031"/>
    </location>
</feature>
<dbReference type="Gene3D" id="1.25.10.10">
    <property type="entry name" value="Leucine-rich Repeat Variant"/>
    <property type="match status" value="1"/>
</dbReference>
<name>A0ABQ8EWM4_9FUNG</name>
<dbReference type="InterPro" id="IPR057948">
    <property type="entry name" value="TPR_TRIP12_N"/>
</dbReference>
<reference evidence="9 10" key="1">
    <citation type="submission" date="2021-02" db="EMBL/GenBank/DDBJ databases">
        <title>Variation within the Batrachochytrium salamandrivorans European outbreak.</title>
        <authorList>
            <person name="Kelly M."/>
            <person name="Pasmans F."/>
            <person name="Shea T.P."/>
            <person name="Munoz J.F."/>
            <person name="Carranza S."/>
            <person name="Cuomo C.A."/>
            <person name="Martel A."/>
        </authorList>
    </citation>
    <scope>NUCLEOTIDE SEQUENCE [LARGE SCALE GENOMIC DNA]</scope>
    <source>
        <strain evidence="9 10">AMFP18/2</strain>
    </source>
</reference>
<dbReference type="Pfam" id="PF25579">
    <property type="entry name" value="TPR_TRIP12_N"/>
    <property type="match status" value="1"/>
</dbReference>
<dbReference type="SMART" id="SM00119">
    <property type="entry name" value="HECTc"/>
    <property type="match status" value="1"/>
</dbReference>
<gene>
    <name evidence="9" type="ORF">BASA50_011090</name>
</gene>
<comment type="caution">
    <text evidence="9">The sequence shown here is derived from an EMBL/GenBank/DDBJ whole genome shotgun (WGS) entry which is preliminary data.</text>
</comment>
<evidence type="ECO:0000256" key="1">
    <source>
        <dbReference type="ARBA" id="ARBA00000885"/>
    </source>
</evidence>